<protein>
    <submittedName>
        <fullName evidence="5">Polysaccharide deacetylase</fullName>
    </submittedName>
</protein>
<evidence type="ECO:0000313" key="5">
    <source>
        <dbReference type="EMBL" id="RFF29815.1"/>
    </source>
</evidence>
<dbReference type="InterPro" id="IPR051398">
    <property type="entry name" value="Polysacch_Deacetylase"/>
</dbReference>
<dbReference type="InterPro" id="IPR011330">
    <property type="entry name" value="Glyco_hydro/deAcase_b/a-brl"/>
</dbReference>
<evidence type="ECO:0000256" key="3">
    <source>
        <dbReference type="SAM" id="SignalP"/>
    </source>
</evidence>
<dbReference type="Proteomes" id="UP000260351">
    <property type="component" value="Unassembled WGS sequence"/>
</dbReference>
<reference evidence="5 6" key="1">
    <citation type="submission" date="2018-08" db="EMBL/GenBank/DDBJ databases">
        <title>Wenzhouxiangella salilacus sp. nov., a novel bacterium isolated from a saline lake in Xinjiang Province, China.</title>
        <authorList>
            <person name="Han S."/>
        </authorList>
    </citation>
    <scope>NUCLEOTIDE SEQUENCE [LARGE SCALE GENOMIC DNA]</scope>
    <source>
        <strain evidence="5 6">XDB06</strain>
    </source>
</reference>
<dbReference type="SUPFAM" id="SSF88713">
    <property type="entry name" value="Glycoside hydrolase/deacetylase"/>
    <property type="match status" value="1"/>
</dbReference>
<dbReference type="GO" id="GO:0016810">
    <property type="term" value="F:hydrolase activity, acting on carbon-nitrogen (but not peptide) bonds"/>
    <property type="evidence" value="ECO:0007669"/>
    <property type="project" value="InterPro"/>
</dbReference>
<dbReference type="PROSITE" id="PS51677">
    <property type="entry name" value="NODB"/>
    <property type="match status" value="1"/>
</dbReference>
<evidence type="ECO:0000256" key="1">
    <source>
        <dbReference type="ARBA" id="ARBA00004613"/>
    </source>
</evidence>
<gene>
    <name evidence="5" type="ORF">DZC52_10215</name>
</gene>
<proteinExistence type="predicted"/>
<organism evidence="5 6">
    <name type="scientific">Wenzhouxiangella sediminis</name>
    <dbReference type="NCBI Taxonomy" id="1792836"/>
    <lineage>
        <taxon>Bacteria</taxon>
        <taxon>Pseudomonadati</taxon>
        <taxon>Pseudomonadota</taxon>
        <taxon>Gammaproteobacteria</taxon>
        <taxon>Chromatiales</taxon>
        <taxon>Wenzhouxiangellaceae</taxon>
        <taxon>Wenzhouxiangella</taxon>
    </lineage>
</organism>
<comment type="caution">
    <text evidence="5">The sequence shown here is derived from an EMBL/GenBank/DDBJ whole genome shotgun (WGS) entry which is preliminary data.</text>
</comment>
<sequence>MMMARVIAMVLVVVGAASPAAAQEPHGVVLLYHHASADTPPSTSVTPERFEAHLDYLEAHDYRVWPVDRLLAAVIGGEEAVPANVVAITFDDAYESVYTQARPMLRERGWPFAVFVNTDAIDAGHSPYMSWDQLRDLHAEGVLIGNHSASHAHLIAREEGESREAWKQRVAADLERAGRRIDEAIGVQPDIFAYPYGEDSAELAGLVGDDHAFGLAQRSGAVGPGTDPLSVPRFPMASGFDGMDRFELAVRTRPLPVVEAEPEPPGDGVRGPLRSLRLALEDGTYRAAQLACYSAGGERLQASFEEGPPHRVDIRVDGRGSTGRNKINCTAPASDGSGDYFWYAFQWVQDAVRD</sequence>
<dbReference type="InterPro" id="IPR002509">
    <property type="entry name" value="NODB_dom"/>
</dbReference>
<feature type="signal peptide" evidence="3">
    <location>
        <begin position="1"/>
        <end position="22"/>
    </location>
</feature>
<dbReference type="PANTHER" id="PTHR34216">
    <property type="match status" value="1"/>
</dbReference>
<dbReference type="GO" id="GO:0005576">
    <property type="term" value="C:extracellular region"/>
    <property type="evidence" value="ECO:0007669"/>
    <property type="project" value="UniProtKB-SubCell"/>
</dbReference>
<evidence type="ECO:0000256" key="2">
    <source>
        <dbReference type="ARBA" id="ARBA00022729"/>
    </source>
</evidence>
<dbReference type="OrthoDB" id="9814639at2"/>
<dbReference type="GO" id="GO:0005975">
    <property type="term" value="P:carbohydrate metabolic process"/>
    <property type="evidence" value="ECO:0007669"/>
    <property type="project" value="InterPro"/>
</dbReference>
<keyword evidence="6" id="KW-1185">Reference proteome</keyword>
<evidence type="ECO:0000259" key="4">
    <source>
        <dbReference type="PROSITE" id="PS51677"/>
    </source>
</evidence>
<comment type="subcellular location">
    <subcellularLocation>
        <location evidence="1">Secreted</location>
    </subcellularLocation>
</comment>
<dbReference type="PANTHER" id="PTHR34216:SF3">
    <property type="entry name" value="POLY-BETA-1,6-N-ACETYL-D-GLUCOSAMINE N-DEACETYLASE"/>
    <property type="match status" value="1"/>
</dbReference>
<name>A0A3E1K713_9GAMM</name>
<feature type="domain" description="NodB homology" evidence="4">
    <location>
        <begin position="84"/>
        <end position="291"/>
    </location>
</feature>
<feature type="chain" id="PRO_5017620921" evidence="3">
    <location>
        <begin position="23"/>
        <end position="354"/>
    </location>
</feature>
<accession>A0A3E1K713</accession>
<dbReference type="CDD" id="cd10973">
    <property type="entry name" value="CE4_DAC_u4_5s"/>
    <property type="match status" value="1"/>
</dbReference>
<dbReference type="EMBL" id="QUZK01000041">
    <property type="protein sequence ID" value="RFF29815.1"/>
    <property type="molecule type" value="Genomic_DNA"/>
</dbReference>
<keyword evidence="2 3" id="KW-0732">Signal</keyword>
<dbReference type="AlphaFoldDB" id="A0A3E1K713"/>
<dbReference type="Pfam" id="PF01522">
    <property type="entry name" value="Polysacc_deac_1"/>
    <property type="match status" value="1"/>
</dbReference>
<evidence type="ECO:0000313" key="6">
    <source>
        <dbReference type="Proteomes" id="UP000260351"/>
    </source>
</evidence>
<dbReference type="Gene3D" id="3.20.20.370">
    <property type="entry name" value="Glycoside hydrolase/deacetylase"/>
    <property type="match status" value="1"/>
</dbReference>